<feature type="region of interest" description="Disordered" evidence="1">
    <location>
        <begin position="192"/>
        <end position="233"/>
    </location>
</feature>
<evidence type="ECO:0000256" key="1">
    <source>
        <dbReference type="SAM" id="MobiDB-lite"/>
    </source>
</evidence>
<dbReference type="AlphaFoldDB" id="A0AB34HE16"/>
<comment type="caution">
    <text evidence="2">The sequence shown here is derived from an EMBL/GenBank/DDBJ whole genome shotgun (WGS) entry which is preliminary data.</text>
</comment>
<reference evidence="2 3" key="1">
    <citation type="submission" date="2022-11" db="EMBL/GenBank/DDBJ databases">
        <title>Whole genome sequence of Eschrichtius robustus ER-17-0199.</title>
        <authorList>
            <person name="Bruniche-Olsen A."/>
            <person name="Black A.N."/>
            <person name="Fields C.J."/>
            <person name="Walden K."/>
            <person name="Dewoody J.A."/>
        </authorList>
    </citation>
    <scope>NUCLEOTIDE SEQUENCE [LARGE SCALE GENOMIC DNA]</scope>
    <source>
        <strain evidence="2">ER-17-0199</strain>
        <tissue evidence="2">Blubber</tissue>
    </source>
</reference>
<dbReference type="EMBL" id="JAIQCJ010001316">
    <property type="protein sequence ID" value="KAJ8791087.1"/>
    <property type="molecule type" value="Genomic_DNA"/>
</dbReference>
<feature type="compositionally biased region" description="Low complexity" evidence="1">
    <location>
        <begin position="25"/>
        <end position="68"/>
    </location>
</feature>
<feature type="compositionally biased region" description="Gly residues" evidence="1">
    <location>
        <begin position="112"/>
        <end position="126"/>
    </location>
</feature>
<evidence type="ECO:0000313" key="2">
    <source>
        <dbReference type="EMBL" id="KAJ8791087.1"/>
    </source>
</evidence>
<dbReference type="Proteomes" id="UP001159641">
    <property type="component" value="Unassembled WGS sequence"/>
</dbReference>
<organism evidence="2 3">
    <name type="scientific">Eschrichtius robustus</name>
    <name type="common">California gray whale</name>
    <name type="synonym">Eschrichtius gibbosus</name>
    <dbReference type="NCBI Taxonomy" id="9764"/>
    <lineage>
        <taxon>Eukaryota</taxon>
        <taxon>Metazoa</taxon>
        <taxon>Chordata</taxon>
        <taxon>Craniata</taxon>
        <taxon>Vertebrata</taxon>
        <taxon>Euteleostomi</taxon>
        <taxon>Mammalia</taxon>
        <taxon>Eutheria</taxon>
        <taxon>Laurasiatheria</taxon>
        <taxon>Artiodactyla</taxon>
        <taxon>Whippomorpha</taxon>
        <taxon>Cetacea</taxon>
        <taxon>Mysticeti</taxon>
        <taxon>Eschrichtiidae</taxon>
        <taxon>Eschrichtius</taxon>
    </lineage>
</organism>
<evidence type="ECO:0000313" key="3">
    <source>
        <dbReference type="Proteomes" id="UP001159641"/>
    </source>
</evidence>
<sequence>MVDARRVPVGAALERRRLQLESRARSPARSLRPRALAREPLAGSASVAPPAPSSSSSSRAACSCPGAGSRQGPGAEGRNPTVSESSRQAGGGGAARGRSRRVALRRVEVRGAPGGGCNRRAGGGGPRFPARPSLASGAGIRVRPLPASWLLAGSSRALPGDHATEPIEIVANSLLFLRVSPIVCLSRIWRGSGDKEAPRSSFPGLHTSYPASSRPGARLGKERSPTPAGPPHLGLAVRGRRESCSFPASSGACGPGRISQVLSPARRRAQVEMGASFGREWKRGSAPIRGVLWWVPVDSDLRLKACGLPAARRRDGIRACLEKRTRRTQRRRCQGRVHDTQAL</sequence>
<name>A0AB34HE16_ESCRO</name>
<feature type="region of interest" description="Disordered" evidence="1">
    <location>
        <begin position="17"/>
        <end position="127"/>
    </location>
</feature>
<gene>
    <name evidence="2" type="ORF">J1605_020888</name>
</gene>
<accession>A0AB34HE16</accession>
<protein>
    <submittedName>
        <fullName evidence="2">Uncharacterized protein</fullName>
    </submittedName>
</protein>
<keyword evidence="3" id="KW-1185">Reference proteome</keyword>
<proteinExistence type="predicted"/>